<gene>
    <name evidence="1" type="ORF">EBB59_06245</name>
</gene>
<sequence length="106" mass="11882">MSITSLQYARLADNSYDTTRKPGTRQPGEEPIDINGVKFEVLEHVENRFNGYAGTIYQRVDTGEIVVAHRGTNEVFRDGILTDAGMPANRACFDRPPPYGYATFRP</sequence>
<dbReference type="AlphaFoldDB" id="A0A3M2HTS3"/>
<protein>
    <submittedName>
        <fullName evidence="1">Uncharacterized protein</fullName>
    </submittedName>
</protein>
<dbReference type="InterPro" id="IPR029058">
    <property type="entry name" value="AB_hydrolase_fold"/>
</dbReference>
<dbReference type="SUPFAM" id="SSF53474">
    <property type="entry name" value="alpha/beta-Hydrolases"/>
    <property type="match status" value="1"/>
</dbReference>
<dbReference type="RefSeq" id="WP_122101295.1">
    <property type="nucleotide sequence ID" value="NZ_RFLY01000007.1"/>
</dbReference>
<dbReference type="Gene3D" id="3.40.50.1820">
    <property type="entry name" value="alpha/beta hydrolase"/>
    <property type="match status" value="1"/>
</dbReference>
<proteinExistence type="predicted"/>
<keyword evidence="2" id="KW-1185">Reference proteome</keyword>
<evidence type="ECO:0000313" key="2">
    <source>
        <dbReference type="Proteomes" id="UP000275012"/>
    </source>
</evidence>
<comment type="caution">
    <text evidence="1">The sequence shown here is derived from an EMBL/GenBank/DDBJ whole genome shotgun (WGS) entry which is preliminary data.</text>
</comment>
<evidence type="ECO:0000313" key="1">
    <source>
        <dbReference type="EMBL" id="RMH93136.1"/>
    </source>
</evidence>
<dbReference type="EMBL" id="RFLY01000007">
    <property type="protein sequence ID" value="RMH93136.1"/>
    <property type="molecule type" value="Genomic_DNA"/>
</dbReference>
<reference evidence="1 2" key="1">
    <citation type="submission" date="2018-10" db="EMBL/GenBank/DDBJ databases">
        <title>Proposal of Lysobacter pythonis sp. nov. isolated from royal pythons (Python regius).</title>
        <authorList>
            <person name="Hans-Juergen B."/>
            <person name="Huptas C."/>
            <person name="Sandra B."/>
            <person name="Igor L."/>
            <person name="Joachim S."/>
            <person name="Siegfried S."/>
            <person name="Mareike W."/>
            <person name="Peter K."/>
        </authorList>
    </citation>
    <scope>NUCLEOTIDE SEQUENCE [LARGE SCALE GENOMIC DNA]</scope>
    <source>
        <strain evidence="1 2">4284/11</strain>
    </source>
</reference>
<dbReference type="OrthoDB" id="7226437at2"/>
<dbReference type="Proteomes" id="UP000275012">
    <property type="component" value="Unassembled WGS sequence"/>
</dbReference>
<accession>A0A3M2HTS3</accession>
<name>A0A3M2HTS3_9GAMM</name>
<organism evidence="1 2">
    <name type="scientific">Solilutibacter pythonis</name>
    <dbReference type="NCBI Taxonomy" id="2483112"/>
    <lineage>
        <taxon>Bacteria</taxon>
        <taxon>Pseudomonadati</taxon>
        <taxon>Pseudomonadota</taxon>
        <taxon>Gammaproteobacteria</taxon>
        <taxon>Lysobacterales</taxon>
        <taxon>Lysobacteraceae</taxon>
        <taxon>Solilutibacter</taxon>
    </lineage>
</organism>